<dbReference type="Gene3D" id="1.20.1720.10">
    <property type="entry name" value="Multidrug resistance protein D"/>
    <property type="match status" value="1"/>
</dbReference>
<feature type="transmembrane region" description="Helical" evidence="7">
    <location>
        <begin position="106"/>
        <end position="132"/>
    </location>
</feature>
<evidence type="ECO:0000256" key="7">
    <source>
        <dbReference type="SAM" id="Phobius"/>
    </source>
</evidence>
<dbReference type="InterPro" id="IPR036259">
    <property type="entry name" value="MFS_trans_sf"/>
</dbReference>
<dbReference type="GO" id="GO:0005886">
    <property type="term" value="C:plasma membrane"/>
    <property type="evidence" value="ECO:0007669"/>
    <property type="project" value="UniProtKB-SubCell"/>
</dbReference>
<evidence type="ECO:0000256" key="3">
    <source>
        <dbReference type="ARBA" id="ARBA00022989"/>
    </source>
</evidence>
<keyword evidence="4 7" id="KW-0472">Membrane</keyword>
<feature type="transmembrane region" description="Helical" evidence="7">
    <location>
        <begin position="14"/>
        <end position="38"/>
    </location>
</feature>
<keyword evidence="2 7" id="KW-0812">Transmembrane</keyword>
<feature type="transmembrane region" description="Helical" evidence="7">
    <location>
        <begin position="309"/>
        <end position="325"/>
    </location>
</feature>
<feature type="transmembrane region" description="Helical" evidence="7">
    <location>
        <begin position="81"/>
        <end position="100"/>
    </location>
</feature>
<accession>A0A1H6DAI8</accession>
<evidence type="ECO:0000256" key="2">
    <source>
        <dbReference type="ARBA" id="ARBA00022692"/>
    </source>
</evidence>
<dbReference type="PROSITE" id="PS50850">
    <property type="entry name" value="MFS"/>
    <property type="match status" value="1"/>
</dbReference>
<feature type="transmembrane region" description="Helical" evidence="7">
    <location>
        <begin position="337"/>
        <end position="356"/>
    </location>
</feature>
<dbReference type="EMBL" id="FNVU01000013">
    <property type="protein sequence ID" value="SEG81725.1"/>
    <property type="molecule type" value="Genomic_DNA"/>
</dbReference>
<dbReference type="Gene3D" id="1.20.1250.20">
    <property type="entry name" value="MFS general substrate transporter like domains"/>
    <property type="match status" value="1"/>
</dbReference>
<gene>
    <name evidence="9" type="ORF">SAMN05216223_1135</name>
</gene>
<proteinExistence type="predicted"/>
<dbReference type="Pfam" id="PF07690">
    <property type="entry name" value="MFS_1"/>
    <property type="match status" value="1"/>
</dbReference>
<dbReference type="InterPro" id="IPR011701">
    <property type="entry name" value="MFS"/>
</dbReference>
<keyword evidence="10" id="KW-1185">Reference proteome</keyword>
<feature type="transmembrane region" description="Helical" evidence="7">
    <location>
        <begin position="203"/>
        <end position="221"/>
    </location>
</feature>
<keyword evidence="3 7" id="KW-1133">Transmembrane helix</keyword>
<dbReference type="GO" id="GO:0022857">
    <property type="term" value="F:transmembrane transporter activity"/>
    <property type="evidence" value="ECO:0007669"/>
    <property type="project" value="InterPro"/>
</dbReference>
<evidence type="ECO:0000256" key="5">
    <source>
        <dbReference type="ARBA" id="ARBA00023251"/>
    </source>
</evidence>
<dbReference type="RefSeq" id="WP_103888527.1">
    <property type="nucleotide sequence ID" value="NZ_FNVU01000013.1"/>
</dbReference>
<dbReference type="OrthoDB" id="9781469at2"/>
<evidence type="ECO:0000259" key="8">
    <source>
        <dbReference type="PROSITE" id="PS50850"/>
    </source>
</evidence>
<feature type="transmembrane region" description="Helical" evidence="7">
    <location>
        <begin position="233"/>
        <end position="249"/>
    </location>
</feature>
<dbReference type="InterPro" id="IPR020846">
    <property type="entry name" value="MFS_dom"/>
</dbReference>
<feature type="transmembrane region" description="Helical" evidence="7">
    <location>
        <begin position="172"/>
        <end position="191"/>
    </location>
</feature>
<organism evidence="9 10">
    <name type="scientific">Actinacidiphila yanglinensis</name>
    <dbReference type="NCBI Taxonomy" id="310779"/>
    <lineage>
        <taxon>Bacteria</taxon>
        <taxon>Bacillati</taxon>
        <taxon>Actinomycetota</taxon>
        <taxon>Actinomycetes</taxon>
        <taxon>Kitasatosporales</taxon>
        <taxon>Streptomycetaceae</taxon>
        <taxon>Actinacidiphila</taxon>
    </lineage>
</organism>
<evidence type="ECO:0000313" key="10">
    <source>
        <dbReference type="Proteomes" id="UP000236754"/>
    </source>
</evidence>
<sequence length="543" mass="57080">MAVTAGAGGRSKNLVLAAMIFAVAMTFIDQTIVSIAVPEIQDELRLSSTGVQWAVNAYLLSLAAFFAYGGRLADTVGHRRIVVLGVLVFALSSLLCGLTPKGAAAQTWIVVFRAVQGFGGALMFPAALGIVVQTFPLRERGKALALFFGIAGGLTAIGPILGGWLTEWTWRAIFWVNLPVAAIALVLIARARPVTDHRPAPMDYRGLALIVAGVGLSVFGFQQSQIWHWSNPGIWLCIAAGVALLAVFSRVELRTASPLIQVRIFADRAFAVENLVLGIAMLVFVPFFFFASEYAQIALGKSASGAGEYLLYFFLGFVVASQIGGRMLDRGGAKRPVVMGCVICAIGFYLLAGEVTDLDFGAQQWSIVLAGAGMGFMLTPASTDAVNRASRLSYGEATGITQTVRNYSASLGLAVLGTISVARFESHLRSSLIAQGVPAAQAGTEAHDLAQDHRSTQGATAIPHFVRLDFAYSTRTVFYVMAGIMAAAAVAAWVGLQRGVQQFDEAGGADGAVQAGTAQGGTDRDAGGDPGPEKDGPPPAHRP</sequence>
<dbReference type="SUPFAM" id="SSF103473">
    <property type="entry name" value="MFS general substrate transporter"/>
    <property type="match status" value="1"/>
</dbReference>
<reference evidence="9 10" key="1">
    <citation type="submission" date="2016-10" db="EMBL/GenBank/DDBJ databases">
        <authorList>
            <person name="de Groot N.N."/>
        </authorList>
    </citation>
    <scope>NUCLEOTIDE SEQUENCE [LARGE SCALE GENOMIC DNA]</scope>
    <source>
        <strain evidence="9 10">CGMCC 4.2023</strain>
    </source>
</reference>
<feature type="region of interest" description="Disordered" evidence="6">
    <location>
        <begin position="507"/>
        <end position="543"/>
    </location>
</feature>
<dbReference type="PANTHER" id="PTHR42718">
    <property type="entry name" value="MAJOR FACILITATOR SUPERFAMILY MULTIDRUG TRANSPORTER MFSC"/>
    <property type="match status" value="1"/>
</dbReference>
<dbReference type="PANTHER" id="PTHR42718:SF49">
    <property type="entry name" value="EXPORT PROTEIN"/>
    <property type="match status" value="1"/>
</dbReference>
<feature type="transmembrane region" description="Helical" evidence="7">
    <location>
        <begin position="50"/>
        <end position="69"/>
    </location>
</feature>
<dbReference type="CDD" id="cd17321">
    <property type="entry name" value="MFS_MMR_MDR_like"/>
    <property type="match status" value="1"/>
</dbReference>
<feature type="transmembrane region" description="Helical" evidence="7">
    <location>
        <begin position="144"/>
        <end position="166"/>
    </location>
</feature>
<keyword evidence="5" id="KW-0046">Antibiotic resistance</keyword>
<feature type="transmembrane region" description="Helical" evidence="7">
    <location>
        <begin position="477"/>
        <end position="496"/>
    </location>
</feature>
<feature type="compositionally biased region" description="Low complexity" evidence="6">
    <location>
        <begin position="511"/>
        <end position="521"/>
    </location>
</feature>
<feature type="domain" description="Major facilitator superfamily (MFS) profile" evidence="8">
    <location>
        <begin position="15"/>
        <end position="500"/>
    </location>
</feature>
<evidence type="ECO:0000256" key="4">
    <source>
        <dbReference type="ARBA" id="ARBA00023136"/>
    </source>
</evidence>
<evidence type="ECO:0000256" key="1">
    <source>
        <dbReference type="ARBA" id="ARBA00004651"/>
    </source>
</evidence>
<dbReference type="Proteomes" id="UP000236754">
    <property type="component" value="Unassembled WGS sequence"/>
</dbReference>
<evidence type="ECO:0000256" key="6">
    <source>
        <dbReference type="SAM" id="MobiDB-lite"/>
    </source>
</evidence>
<evidence type="ECO:0000313" key="9">
    <source>
        <dbReference type="EMBL" id="SEG81725.1"/>
    </source>
</evidence>
<feature type="transmembrane region" description="Helical" evidence="7">
    <location>
        <begin position="362"/>
        <end position="381"/>
    </location>
</feature>
<name>A0A1H6DAI8_9ACTN</name>
<feature type="transmembrane region" description="Helical" evidence="7">
    <location>
        <begin position="270"/>
        <end position="289"/>
    </location>
</feature>
<comment type="subcellular location">
    <subcellularLocation>
        <location evidence="1">Cell membrane</location>
        <topology evidence="1">Multi-pass membrane protein</topology>
    </subcellularLocation>
</comment>
<feature type="compositionally biased region" description="Basic and acidic residues" evidence="6">
    <location>
        <begin position="522"/>
        <end position="536"/>
    </location>
</feature>
<protein>
    <submittedName>
        <fullName evidence="9">Drug resistance transporter, EmrB/QacA subfamily</fullName>
    </submittedName>
</protein>
<dbReference type="AlphaFoldDB" id="A0A1H6DAI8"/>
<dbReference type="GO" id="GO:0046677">
    <property type="term" value="P:response to antibiotic"/>
    <property type="evidence" value="ECO:0007669"/>
    <property type="project" value="UniProtKB-KW"/>
</dbReference>